<dbReference type="GO" id="GO:0004190">
    <property type="term" value="F:aspartic-type endopeptidase activity"/>
    <property type="evidence" value="ECO:0007669"/>
    <property type="project" value="InterPro"/>
</dbReference>
<dbReference type="RefSeq" id="WP_107806833.1">
    <property type="nucleotide sequence ID" value="NZ_CAWNZE010000001.1"/>
</dbReference>
<reference evidence="1 2" key="1">
    <citation type="submission" date="2017-03" db="EMBL/GenBank/DDBJ databases">
        <title>Comparative genomics of the toxic Baltic Sea cyanobacteria Nodularia spumigena UHCC 0039 and its response on varying salinity.</title>
        <authorList>
            <person name="Teikari J.E."/>
        </authorList>
    </citation>
    <scope>NUCLEOTIDE SEQUENCE [LARGE SCALE GENOMIC DNA]</scope>
    <source>
        <strain evidence="1 2">UHCC 0039</strain>
    </source>
</reference>
<evidence type="ECO:0000313" key="2">
    <source>
        <dbReference type="Proteomes" id="UP000244056"/>
    </source>
</evidence>
<name>A0A2S0QAK6_NODSP</name>
<organism evidence="1 2">
    <name type="scientific">Nodularia spumigena UHCC 0039</name>
    <dbReference type="NCBI Taxonomy" id="1914872"/>
    <lineage>
        <taxon>Bacteria</taxon>
        <taxon>Bacillati</taxon>
        <taxon>Cyanobacteriota</taxon>
        <taxon>Cyanophyceae</taxon>
        <taxon>Nostocales</taxon>
        <taxon>Nodulariaceae</taxon>
        <taxon>Nodularia</taxon>
    </lineage>
</organism>
<dbReference type="GeneID" id="78020097"/>
<dbReference type="EMBL" id="CP020114">
    <property type="protein sequence ID" value="AVZ31401.1"/>
    <property type="molecule type" value="Genomic_DNA"/>
</dbReference>
<accession>A0A2S0QAK6</accession>
<evidence type="ECO:0008006" key="3">
    <source>
        <dbReference type="Google" id="ProtNLM"/>
    </source>
</evidence>
<dbReference type="PROSITE" id="PS00141">
    <property type="entry name" value="ASP_PROTEASE"/>
    <property type="match status" value="1"/>
</dbReference>
<proteinExistence type="predicted"/>
<dbReference type="Proteomes" id="UP000244056">
    <property type="component" value="Chromosome"/>
</dbReference>
<gene>
    <name evidence="1" type="ORF">BMF81_04100</name>
</gene>
<dbReference type="AlphaFoldDB" id="A0A2S0QAK6"/>
<dbReference type="InterPro" id="IPR001969">
    <property type="entry name" value="Aspartic_peptidase_AS"/>
</dbReference>
<dbReference type="KEGG" id="nsp:BMF81_04100"/>
<protein>
    <recommendedName>
        <fullName evidence="3">Peptidase A2 domain-containing protein</fullName>
    </recommendedName>
</protein>
<dbReference type="GO" id="GO:0006508">
    <property type="term" value="P:proteolysis"/>
    <property type="evidence" value="ECO:0007669"/>
    <property type="project" value="InterPro"/>
</dbReference>
<sequence length="84" mass="9476">MLEGRKFPFIERSNTPDVSSTMPYLPLSLTYNHRSLEVMALLDTGASVNVLPYELVRTVVRNPPLSLSLWWVMVGYAALTHPTN</sequence>
<evidence type="ECO:0000313" key="1">
    <source>
        <dbReference type="EMBL" id="AVZ31401.1"/>
    </source>
</evidence>